<keyword evidence="2" id="KW-0479">Metal-binding</keyword>
<dbReference type="EMBL" id="NRSZ01000117">
    <property type="protein sequence ID" value="PNY29417.1"/>
    <property type="molecule type" value="Genomic_DNA"/>
</dbReference>
<dbReference type="GO" id="GO:0016846">
    <property type="term" value="F:carbon-sulfur lyase activity"/>
    <property type="evidence" value="ECO:0007669"/>
    <property type="project" value="InterPro"/>
</dbReference>
<protein>
    <recommendedName>
        <fullName evidence="4">CENP-V/GFA domain-containing protein</fullName>
    </recommendedName>
</protein>
<gene>
    <name evidence="5" type="ORF">TCAP_00673</name>
</gene>
<evidence type="ECO:0000313" key="6">
    <source>
        <dbReference type="Proteomes" id="UP000236621"/>
    </source>
</evidence>
<dbReference type="STRING" id="45235.A0A2K3QPG8"/>
<name>A0A2K3QPG8_9HYPO</name>
<evidence type="ECO:0000259" key="4">
    <source>
        <dbReference type="PROSITE" id="PS51891"/>
    </source>
</evidence>
<comment type="similarity">
    <text evidence="1">Belongs to the Gfa family.</text>
</comment>
<dbReference type="InterPro" id="IPR052355">
    <property type="entry name" value="CENP-V-like"/>
</dbReference>
<dbReference type="PROSITE" id="PS51891">
    <property type="entry name" value="CENP_V_GFA"/>
    <property type="match status" value="1"/>
</dbReference>
<dbReference type="InterPro" id="IPR006913">
    <property type="entry name" value="CENP-V/GFA"/>
</dbReference>
<feature type="domain" description="CENP-V/GFA" evidence="4">
    <location>
        <begin position="11"/>
        <end position="159"/>
    </location>
</feature>
<dbReference type="Proteomes" id="UP000236621">
    <property type="component" value="Unassembled WGS sequence"/>
</dbReference>
<dbReference type="PANTHER" id="PTHR28620:SF1">
    <property type="entry name" value="CENP-V_GFA DOMAIN-CONTAINING PROTEIN"/>
    <property type="match status" value="1"/>
</dbReference>
<reference evidence="5 6" key="1">
    <citation type="submission" date="2017-08" db="EMBL/GenBank/DDBJ databases">
        <title>Harnessing the power of phylogenomics to disentangle the directionality and signatures of interkingdom host jumping in the parasitic fungal genus Tolypocladium.</title>
        <authorList>
            <person name="Quandt C.A."/>
            <person name="Patterson W."/>
            <person name="Spatafora J.W."/>
        </authorList>
    </citation>
    <scope>NUCLEOTIDE SEQUENCE [LARGE SCALE GENOMIC DNA]</scope>
    <source>
        <strain evidence="5 6">CBS 113982</strain>
    </source>
</reference>
<dbReference type="Gene3D" id="2.170.150.70">
    <property type="match status" value="1"/>
</dbReference>
<evidence type="ECO:0000256" key="3">
    <source>
        <dbReference type="ARBA" id="ARBA00022833"/>
    </source>
</evidence>
<dbReference type="OrthoDB" id="3930719at2759"/>
<dbReference type="PANTHER" id="PTHR28620">
    <property type="entry name" value="CENTROMERE PROTEIN V"/>
    <property type="match status" value="1"/>
</dbReference>
<proteinExistence type="inferred from homology"/>
<organism evidence="5 6">
    <name type="scientific">Tolypocladium capitatum</name>
    <dbReference type="NCBI Taxonomy" id="45235"/>
    <lineage>
        <taxon>Eukaryota</taxon>
        <taxon>Fungi</taxon>
        <taxon>Dikarya</taxon>
        <taxon>Ascomycota</taxon>
        <taxon>Pezizomycotina</taxon>
        <taxon>Sordariomycetes</taxon>
        <taxon>Hypocreomycetidae</taxon>
        <taxon>Hypocreales</taxon>
        <taxon>Ophiocordycipitaceae</taxon>
        <taxon>Tolypocladium</taxon>
    </lineage>
</organism>
<dbReference type="SUPFAM" id="SSF51316">
    <property type="entry name" value="Mss4-like"/>
    <property type="match status" value="1"/>
</dbReference>
<evidence type="ECO:0000313" key="5">
    <source>
        <dbReference type="EMBL" id="PNY29417.1"/>
    </source>
</evidence>
<dbReference type="GO" id="GO:0046872">
    <property type="term" value="F:metal ion binding"/>
    <property type="evidence" value="ECO:0007669"/>
    <property type="project" value="UniProtKB-KW"/>
</dbReference>
<keyword evidence="3" id="KW-0862">Zinc</keyword>
<keyword evidence="6" id="KW-1185">Reference proteome</keyword>
<dbReference type="AlphaFoldDB" id="A0A2K3QPG8"/>
<dbReference type="InterPro" id="IPR011057">
    <property type="entry name" value="Mss4-like_sf"/>
</dbReference>
<sequence>MADAKPARVPFTGSCHCGAIRYILFLTLPHPHSETLPQPKGEQRFYRCNCTVCHKMGHMHIRPASPADDFLLLSPLDPFQDLGDYQCYDKVLHFFYCKTCAVRCFIFAGEGDVVDVDLAELGIPGAGEPGKETKVWRPRRDGGHPERRNYLSVNGHSLDAGQTGFDMRELTEKKYVMYCDCLSDAAQEAPARYDRPQDHGSY</sequence>
<evidence type="ECO:0000256" key="1">
    <source>
        <dbReference type="ARBA" id="ARBA00005495"/>
    </source>
</evidence>
<comment type="caution">
    <text evidence="5">The sequence shown here is derived from an EMBL/GenBank/DDBJ whole genome shotgun (WGS) entry which is preliminary data.</text>
</comment>
<accession>A0A2K3QPG8</accession>
<evidence type="ECO:0000256" key="2">
    <source>
        <dbReference type="ARBA" id="ARBA00022723"/>
    </source>
</evidence>